<keyword evidence="1" id="KW-0812">Transmembrane</keyword>
<keyword evidence="4" id="KW-1185">Reference proteome</keyword>
<organism evidence="3 4">
    <name type="scientific">Pontibacillus salicampi</name>
    <dbReference type="NCBI Taxonomy" id="1449801"/>
    <lineage>
        <taxon>Bacteria</taxon>
        <taxon>Bacillati</taxon>
        <taxon>Bacillota</taxon>
        <taxon>Bacilli</taxon>
        <taxon>Bacillales</taxon>
        <taxon>Bacillaceae</taxon>
        <taxon>Pontibacillus</taxon>
    </lineage>
</organism>
<evidence type="ECO:0000313" key="4">
    <source>
        <dbReference type="Proteomes" id="UP001589836"/>
    </source>
</evidence>
<keyword evidence="1" id="KW-1133">Transmembrane helix</keyword>
<keyword evidence="1" id="KW-0472">Membrane</keyword>
<evidence type="ECO:0000256" key="2">
    <source>
        <dbReference type="SAM" id="SignalP"/>
    </source>
</evidence>
<evidence type="ECO:0008006" key="5">
    <source>
        <dbReference type="Google" id="ProtNLM"/>
    </source>
</evidence>
<evidence type="ECO:0000313" key="3">
    <source>
        <dbReference type="EMBL" id="MFC0524627.1"/>
    </source>
</evidence>
<feature type="chain" id="PRO_5045179753" description="DUF3153 domain-containing protein" evidence="2">
    <location>
        <begin position="21"/>
        <end position="223"/>
    </location>
</feature>
<comment type="caution">
    <text evidence="3">The sequence shown here is derived from an EMBL/GenBank/DDBJ whole genome shotgun (WGS) entry which is preliminary data.</text>
</comment>
<dbReference type="PROSITE" id="PS51257">
    <property type="entry name" value="PROKAR_LIPOPROTEIN"/>
    <property type="match status" value="1"/>
</dbReference>
<evidence type="ECO:0000256" key="1">
    <source>
        <dbReference type="SAM" id="Phobius"/>
    </source>
</evidence>
<gene>
    <name evidence="3" type="ORF">ACFFGV_13705</name>
</gene>
<accession>A0ABV6LQQ2</accession>
<name>A0ABV6LQQ2_9BACI</name>
<dbReference type="RefSeq" id="WP_377348783.1">
    <property type="nucleotide sequence ID" value="NZ_JBHLTP010000011.1"/>
</dbReference>
<dbReference type="CDD" id="cd12087">
    <property type="entry name" value="TM_EGFR-like"/>
    <property type="match status" value="1"/>
</dbReference>
<sequence length="223" mass="25388">MQKRMFLVLLTILMVLTSCASGTAHVHVKKDGSMDLELDLTLPEETQLPLQGEIEQRMEKQLKQQGFTFEKINQTEGLRYRAEKNLNTEEASTSHATNELFTLTTEEHFWQTIYTVDAEINMLETYGGILETVNSTLPFDIIQRVDDQLDLQFKVTLPGDIVRNSNATEREGNTLIWDIALADSNRISFSVAAPKLTRIMVTVGLGLLLVMGIGIFIWRRRKR</sequence>
<proteinExistence type="predicted"/>
<keyword evidence="2" id="KW-0732">Signal</keyword>
<reference evidence="3 4" key="1">
    <citation type="submission" date="2024-09" db="EMBL/GenBank/DDBJ databases">
        <authorList>
            <person name="Sun Q."/>
            <person name="Mori K."/>
        </authorList>
    </citation>
    <scope>NUCLEOTIDE SEQUENCE [LARGE SCALE GENOMIC DNA]</scope>
    <source>
        <strain evidence="3 4">NCAIM B.02529</strain>
    </source>
</reference>
<dbReference type="EMBL" id="JBHLTP010000011">
    <property type="protein sequence ID" value="MFC0524627.1"/>
    <property type="molecule type" value="Genomic_DNA"/>
</dbReference>
<protein>
    <recommendedName>
        <fullName evidence="5">DUF3153 domain-containing protein</fullName>
    </recommendedName>
</protein>
<dbReference type="Proteomes" id="UP001589836">
    <property type="component" value="Unassembled WGS sequence"/>
</dbReference>
<feature type="transmembrane region" description="Helical" evidence="1">
    <location>
        <begin position="199"/>
        <end position="218"/>
    </location>
</feature>
<feature type="signal peptide" evidence="2">
    <location>
        <begin position="1"/>
        <end position="20"/>
    </location>
</feature>